<sequence>MKVRNFRDLTLINHDPQKFMVIACDSCGSVGSKEEDIVKVPPEVVGYYTTRVAVMEVLSVGAQILTVINTLSVEMEPTGRQIITGIQRLLKEGGIEAVCLNGSTEENFKTLQTAMGVTVIGEVEKPKAKINTSKKGDLVVVIGVPKVGEEITIPFDNEICSVKDLQTLLTMKEAREIYTVGSKGIMYEANFLAHENHCRFQAAEDVKIDLKKSAGPATVILFTIEPENLPYIEEKIQKPCRVIGKLI</sequence>
<keyword evidence="2" id="KW-0418">Kinase</keyword>
<dbReference type="Proteomes" id="UP000198718">
    <property type="component" value="Unassembled WGS sequence"/>
</dbReference>
<dbReference type="InterPro" id="IPR036921">
    <property type="entry name" value="PurM-like_N_sf"/>
</dbReference>
<dbReference type="OrthoDB" id="9805740at2"/>
<name>A0A1G8WT67_9FIRM</name>
<reference evidence="2 3" key="1">
    <citation type="submission" date="2016-10" db="EMBL/GenBank/DDBJ databases">
        <authorList>
            <person name="de Groot N.N."/>
        </authorList>
    </citation>
    <scope>NUCLEOTIDE SEQUENCE [LARGE SCALE GENOMIC DNA]</scope>
    <source>
        <strain evidence="2 3">DSM 18346</strain>
    </source>
</reference>
<evidence type="ECO:0000313" key="2">
    <source>
        <dbReference type="EMBL" id="SDJ80790.1"/>
    </source>
</evidence>
<organism evidence="2 3">
    <name type="scientific">Natronincola ferrireducens</name>
    <dbReference type="NCBI Taxonomy" id="393762"/>
    <lineage>
        <taxon>Bacteria</taxon>
        <taxon>Bacillati</taxon>
        <taxon>Bacillota</taxon>
        <taxon>Clostridia</taxon>
        <taxon>Peptostreptococcales</taxon>
        <taxon>Natronincolaceae</taxon>
        <taxon>Natronincola</taxon>
    </lineage>
</organism>
<keyword evidence="3" id="KW-1185">Reference proteome</keyword>
<keyword evidence="2" id="KW-0808">Transferase</keyword>
<dbReference type="InterPro" id="IPR016188">
    <property type="entry name" value="PurM-like_N"/>
</dbReference>
<dbReference type="Gene3D" id="3.30.1330.10">
    <property type="entry name" value="PurM-like, N-terminal domain"/>
    <property type="match status" value="1"/>
</dbReference>
<accession>A0A1G8WT67</accession>
<evidence type="ECO:0000259" key="1">
    <source>
        <dbReference type="Pfam" id="PF00586"/>
    </source>
</evidence>
<dbReference type="EMBL" id="FNFP01000001">
    <property type="protein sequence ID" value="SDJ80790.1"/>
    <property type="molecule type" value="Genomic_DNA"/>
</dbReference>
<dbReference type="Pfam" id="PF00586">
    <property type="entry name" value="AIRS"/>
    <property type="match status" value="1"/>
</dbReference>
<dbReference type="RefSeq" id="WP_090548536.1">
    <property type="nucleotide sequence ID" value="NZ_FNFP01000001.1"/>
</dbReference>
<proteinExistence type="predicted"/>
<evidence type="ECO:0000313" key="3">
    <source>
        <dbReference type="Proteomes" id="UP000198718"/>
    </source>
</evidence>
<dbReference type="STRING" id="393762.SAMN05660472_00016"/>
<feature type="domain" description="PurM-like N-terminal" evidence="1">
    <location>
        <begin position="11"/>
        <end position="123"/>
    </location>
</feature>
<gene>
    <name evidence="2" type="ORF">SAMN05660472_00016</name>
</gene>
<dbReference type="GO" id="GO:0016301">
    <property type="term" value="F:kinase activity"/>
    <property type="evidence" value="ECO:0007669"/>
    <property type="project" value="UniProtKB-KW"/>
</dbReference>
<dbReference type="AlphaFoldDB" id="A0A1G8WT67"/>
<protein>
    <submittedName>
        <fullName evidence="2">Alpha-ribazole kinase</fullName>
    </submittedName>
</protein>